<dbReference type="PROSITE" id="PS51257">
    <property type="entry name" value="PROKAR_LIPOPROTEIN"/>
    <property type="match status" value="1"/>
</dbReference>
<dbReference type="RefSeq" id="WP_232571599.1">
    <property type="nucleotide sequence ID" value="NZ_CP089466.1"/>
</dbReference>
<reference evidence="2 3" key="1">
    <citation type="journal article" date="2019" name="Int. J. Syst. Evol. Microbiol.">
        <title>The Global Catalogue of Microorganisms (GCM) 10K type strain sequencing project: providing services to taxonomists for standard genome sequencing and annotation.</title>
        <authorList>
            <consortium name="The Broad Institute Genomics Platform"/>
            <consortium name="The Broad Institute Genome Sequencing Center for Infectious Disease"/>
            <person name="Wu L."/>
            <person name="Ma J."/>
        </authorList>
    </citation>
    <scope>NUCLEOTIDE SEQUENCE [LARGE SCALE GENOMIC DNA]</scope>
    <source>
        <strain evidence="2 3">CGMCC 1.12562</strain>
    </source>
</reference>
<evidence type="ECO:0000256" key="1">
    <source>
        <dbReference type="SAM" id="MobiDB-lite"/>
    </source>
</evidence>
<comment type="caution">
    <text evidence="2">The sequence shown here is derived from an EMBL/GenBank/DDBJ whole genome shotgun (WGS) entry which is preliminary data.</text>
</comment>
<dbReference type="AlphaFoldDB" id="A0ABD5NDN4"/>
<proteinExistence type="predicted"/>
<evidence type="ECO:0000313" key="3">
    <source>
        <dbReference type="Proteomes" id="UP001595660"/>
    </source>
</evidence>
<protein>
    <submittedName>
        <fullName evidence="2">Uncharacterized protein</fullName>
    </submittedName>
</protein>
<dbReference type="GeneID" id="69116806"/>
<dbReference type="Proteomes" id="UP001595660">
    <property type="component" value="Unassembled WGS sequence"/>
</dbReference>
<dbReference type="EMBL" id="JBHRWN010000002">
    <property type="protein sequence ID" value="MFC3477269.1"/>
    <property type="molecule type" value="Genomic_DNA"/>
</dbReference>
<gene>
    <name evidence="2" type="ORF">ACFOKC_05975</name>
</gene>
<sequence length="146" mass="15033">MHRRTLLTTAAAGTTAALAGCLGGSGGDGDAPDSDANPRDLLPTAPDGWTRSDVQQQSAGMVGAEAGFGASYHTAEDVRYAVEVLRWPSSGDANSEAPDVYDSWPVLVTTGNFSFAGKGPDVGAVETLLGESSALTVEYVQKNDQN</sequence>
<keyword evidence="3" id="KW-1185">Reference proteome</keyword>
<feature type="region of interest" description="Disordered" evidence="1">
    <location>
        <begin position="24"/>
        <end position="60"/>
    </location>
</feature>
<evidence type="ECO:0000313" key="2">
    <source>
        <dbReference type="EMBL" id="MFC3477269.1"/>
    </source>
</evidence>
<organism evidence="2 3">
    <name type="scientific">Halobacterium litoreum</name>
    <dbReference type="NCBI Taxonomy" id="2039234"/>
    <lineage>
        <taxon>Archaea</taxon>
        <taxon>Methanobacteriati</taxon>
        <taxon>Methanobacteriota</taxon>
        <taxon>Stenosarchaea group</taxon>
        <taxon>Halobacteria</taxon>
        <taxon>Halobacteriales</taxon>
        <taxon>Halobacteriaceae</taxon>
        <taxon>Halobacterium</taxon>
    </lineage>
</organism>
<accession>A0ABD5NDN4</accession>
<name>A0ABD5NDN4_9EURY</name>